<accession>A0A841FKV4</accession>
<dbReference type="InterPro" id="IPR050109">
    <property type="entry name" value="HTH-type_TetR-like_transc_reg"/>
</dbReference>
<keyword evidence="1" id="KW-0805">Transcription regulation</keyword>
<proteinExistence type="predicted"/>
<dbReference type="AlphaFoldDB" id="A0A841FKV4"/>
<organism evidence="6 7">
    <name type="scientific">Phytomonospora endophytica</name>
    <dbReference type="NCBI Taxonomy" id="714109"/>
    <lineage>
        <taxon>Bacteria</taxon>
        <taxon>Bacillati</taxon>
        <taxon>Actinomycetota</taxon>
        <taxon>Actinomycetes</taxon>
        <taxon>Micromonosporales</taxon>
        <taxon>Micromonosporaceae</taxon>
        <taxon>Phytomonospora</taxon>
    </lineage>
</organism>
<sequence length="233" mass="25049">MAEDFTDALALLWGLKPPPTRGPKAALNPELITVAAIAVADEQGLPALTMQVVAERLSFTKMSLYRHVPGRAELVALMVDHAVGPAPELAPSAWRPRLTAWAEALWHVLLRHPWLLAAMVGRRPLGPNELAWTDHAVAALEDTGLDGGERLDTVFTVAGHVRGTAQQLVTPEGTRREGGEAELDRALAVLLDEHRERYPALTAALAVSTPDQALAFGLDRILDGVAGLIASRR</sequence>
<feature type="DNA-binding region" description="H-T-H motif" evidence="4">
    <location>
        <begin position="49"/>
        <end position="68"/>
    </location>
</feature>
<dbReference type="SUPFAM" id="SSF46689">
    <property type="entry name" value="Homeodomain-like"/>
    <property type="match status" value="1"/>
</dbReference>
<gene>
    <name evidence="6" type="ORF">HNR73_002298</name>
</gene>
<feature type="domain" description="HTH tetR-type" evidence="5">
    <location>
        <begin position="26"/>
        <end position="86"/>
    </location>
</feature>
<evidence type="ECO:0000313" key="6">
    <source>
        <dbReference type="EMBL" id="MBB6034448.1"/>
    </source>
</evidence>
<dbReference type="InterPro" id="IPR009057">
    <property type="entry name" value="Homeodomain-like_sf"/>
</dbReference>
<dbReference type="Pfam" id="PF02909">
    <property type="entry name" value="TetR_C_1"/>
    <property type="match status" value="1"/>
</dbReference>
<dbReference type="InterPro" id="IPR004111">
    <property type="entry name" value="Repressor_TetR_C"/>
</dbReference>
<dbReference type="PANTHER" id="PTHR30055">
    <property type="entry name" value="HTH-TYPE TRANSCRIPTIONAL REGULATOR RUTR"/>
    <property type="match status" value="1"/>
</dbReference>
<reference evidence="6 7" key="1">
    <citation type="submission" date="2020-08" db="EMBL/GenBank/DDBJ databases">
        <title>Genomic Encyclopedia of Type Strains, Phase IV (KMG-IV): sequencing the most valuable type-strain genomes for metagenomic binning, comparative biology and taxonomic classification.</title>
        <authorList>
            <person name="Goeker M."/>
        </authorList>
    </citation>
    <scope>NUCLEOTIDE SEQUENCE [LARGE SCALE GENOMIC DNA]</scope>
    <source>
        <strain evidence="6 7">YIM 65646</strain>
    </source>
</reference>
<dbReference type="InterPro" id="IPR036271">
    <property type="entry name" value="Tet_transcr_reg_TetR-rel_C_sf"/>
</dbReference>
<comment type="caution">
    <text evidence="6">The sequence shown here is derived from an EMBL/GenBank/DDBJ whole genome shotgun (WGS) entry which is preliminary data.</text>
</comment>
<dbReference type="RefSeq" id="WP_184787301.1">
    <property type="nucleotide sequence ID" value="NZ_BONT01000045.1"/>
</dbReference>
<dbReference type="Gene3D" id="1.10.357.10">
    <property type="entry name" value="Tetracycline Repressor, domain 2"/>
    <property type="match status" value="1"/>
</dbReference>
<keyword evidence="7" id="KW-1185">Reference proteome</keyword>
<keyword evidence="2 4" id="KW-0238">DNA-binding</keyword>
<dbReference type="Pfam" id="PF00440">
    <property type="entry name" value="TetR_N"/>
    <property type="match status" value="1"/>
</dbReference>
<evidence type="ECO:0000256" key="1">
    <source>
        <dbReference type="ARBA" id="ARBA00023015"/>
    </source>
</evidence>
<dbReference type="GO" id="GO:0000976">
    <property type="term" value="F:transcription cis-regulatory region binding"/>
    <property type="evidence" value="ECO:0007669"/>
    <property type="project" value="TreeGrafter"/>
</dbReference>
<evidence type="ECO:0000256" key="4">
    <source>
        <dbReference type="PROSITE-ProRule" id="PRU00335"/>
    </source>
</evidence>
<dbReference type="GO" id="GO:0003700">
    <property type="term" value="F:DNA-binding transcription factor activity"/>
    <property type="evidence" value="ECO:0007669"/>
    <property type="project" value="TreeGrafter"/>
</dbReference>
<dbReference type="InterPro" id="IPR001647">
    <property type="entry name" value="HTH_TetR"/>
</dbReference>
<keyword evidence="3" id="KW-0804">Transcription</keyword>
<dbReference type="Gene3D" id="1.10.10.60">
    <property type="entry name" value="Homeodomain-like"/>
    <property type="match status" value="1"/>
</dbReference>
<evidence type="ECO:0000259" key="5">
    <source>
        <dbReference type="PROSITE" id="PS50977"/>
    </source>
</evidence>
<dbReference type="PROSITE" id="PS50977">
    <property type="entry name" value="HTH_TETR_2"/>
    <property type="match status" value="1"/>
</dbReference>
<dbReference type="PANTHER" id="PTHR30055:SF151">
    <property type="entry name" value="TRANSCRIPTIONAL REGULATORY PROTEIN"/>
    <property type="match status" value="1"/>
</dbReference>
<dbReference type="SUPFAM" id="SSF48498">
    <property type="entry name" value="Tetracyclin repressor-like, C-terminal domain"/>
    <property type="match status" value="1"/>
</dbReference>
<dbReference type="Proteomes" id="UP000548476">
    <property type="component" value="Unassembled WGS sequence"/>
</dbReference>
<evidence type="ECO:0000256" key="3">
    <source>
        <dbReference type="ARBA" id="ARBA00023163"/>
    </source>
</evidence>
<dbReference type="GO" id="GO:0045892">
    <property type="term" value="P:negative regulation of DNA-templated transcription"/>
    <property type="evidence" value="ECO:0007669"/>
    <property type="project" value="InterPro"/>
</dbReference>
<protein>
    <submittedName>
        <fullName evidence="6">AcrR family transcriptional regulator</fullName>
    </submittedName>
</protein>
<evidence type="ECO:0000256" key="2">
    <source>
        <dbReference type="ARBA" id="ARBA00023125"/>
    </source>
</evidence>
<evidence type="ECO:0000313" key="7">
    <source>
        <dbReference type="Proteomes" id="UP000548476"/>
    </source>
</evidence>
<name>A0A841FKV4_9ACTN</name>
<dbReference type="EMBL" id="JACHGT010000004">
    <property type="protein sequence ID" value="MBB6034448.1"/>
    <property type="molecule type" value="Genomic_DNA"/>
</dbReference>